<dbReference type="Proteomes" id="UP000818624">
    <property type="component" value="Chromosome 1"/>
</dbReference>
<evidence type="ECO:0000256" key="1">
    <source>
        <dbReference type="SAM" id="Phobius"/>
    </source>
</evidence>
<reference evidence="2 3" key="1">
    <citation type="journal article" date="2020" name="Elife">
        <title>Loss of centromere function drives karyotype evolution in closely related Malassezia species.</title>
        <authorList>
            <person name="Sankaranarayanan S.R."/>
            <person name="Ianiri G."/>
            <person name="Coelho M.A."/>
            <person name="Reza M.H."/>
            <person name="Thimmappa B.C."/>
            <person name="Ganguly P."/>
            <person name="Vadnala R.N."/>
            <person name="Sun S."/>
            <person name="Siddharthan R."/>
            <person name="Tellgren-Roth C."/>
            <person name="Dawson T.L."/>
            <person name="Heitman J."/>
            <person name="Sanyal K."/>
        </authorList>
    </citation>
    <scope>NUCLEOTIDE SEQUENCE [LARGE SCALE GENOMIC DNA]</scope>
    <source>
        <strain evidence="2">CBS14141</strain>
    </source>
</reference>
<evidence type="ECO:0000313" key="3">
    <source>
        <dbReference type="Proteomes" id="UP000818624"/>
    </source>
</evidence>
<evidence type="ECO:0000313" key="2">
    <source>
        <dbReference type="EMBL" id="WFD46966.1"/>
    </source>
</evidence>
<keyword evidence="3" id="KW-1185">Reference proteome</keyword>
<accession>A0ABY8EN51</accession>
<sequence length="236" mass="25814">MVIPPSAWDTWVLGPLTAAAAAYHAAALVPSAWLPTPWRAHGYPSDVFLLLRQRTTISTQLLRDALAPGGALSGLAHAWRTRFGEEALERLLWRWSSVDGRVRGLLTQKLYLVLGAEPILGCATCVQKLDCQQYALYQLLSPYLVMLVLVGLLTIPSHGVLPRLVQRTVSTPAHDAAVAPYTSRASSRTPATLVLLAAFFVEAYIVLRAEQLGSVYGRWEHVRRPPNSHSGTPTCT</sequence>
<dbReference type="PANTHER" id="PTHR39470:SF1">
    <property type="entry name" value="CHORISMATE SYNTHASE PROTEIN"/>
    <property type="match status" value="1"/>
</dbReference>
<dbReference type="PANTHER" id="PTHR39470">
    <property type="entry name" value="CHROMOSOME 10, WHOLE GENOME SHOTGUN SEQUENCE"/>
    <property type="match status" value="1"/>
</dbReference>
<protein>
    <submittedName>
        <fullName evidence="2">Uncharacterized protein</fullName>
    </submittedName>
</protein>
<keyword evidence="1" id="KW-0812">Transmembrane</keyword>
<organism evidence="2 3">
    <name type="scientific">Malassezia furfur</name>
    <name type="common">Pityriasis versicolor infection agent</name>
    <name type="synonym">Pityrosporum furfur</name>
    <dbReference type="NCBI Taxonomy" id="55194"/>
    <lineage>
        <taxon>Eukaryota</taxon>
        <taxon>Fungi</taxon>
        <taxon>Dikarya</taxon>
        <taxon>Basidiomycota</taxon>
        <taxon>Ustilaginomycotina</taxon>
        <taxon>Malasseziomycetes</taxon>
        <taxon>Malasseziales</taxon>
        <taxon>Malasseziaceae</taxon>
        <taxon>Malassezia</taxon>
    </lineage>
</organism>
<gene>
    <name evidence="2" type="ORF">GLX27_001610</name>
</gene>
<keyword evidence="1" id="KW-1133">Transmembrane helix</keyword>
<keyword evidence="1" id="KW-0472">Membrane</keyword>
<feature type="transmembrane region" description="Helical" evidence="1">
    <location>
        <begin position="12"/>
        <end position="34"/>
    </location>
</feature>
<proteinExistence type="predicted"/>
<dbReference type="EMBL" id="CP046234">
    <property type="protein sequence ID" value="WFD46966.1"/>
    <property type="molecule type" value="Genomic_DNA"/>
</dbReference>
<name>A0ABY8EN51_MALFU</name>
<feature type="transmembrane region" description="Helical" evidence="1">
    <location>
        <begin position="134"/>
        <end position="155"/>
    </location>
</feature>